<evidence type="ECO:0000313" key="2">
    <source>
        <dbReference type="Proteomes" id="UP001238179"/>
    </source>
</evidence>
<gene>
    <name evidence="1" type="ORF">METEAL_23230</name>
</gene>
<name>A0AA48GKZ8_9BACT</name>
<accession>A0AA48GKZ8</accession>
<dbReference type="KEGG" id="msil:METEAL_23230"/>
<evidence type="ECO:0008006" key="3">
    <source>
        <dbReference type="Google" id="ProtNLM"/>
    </source>
</evidence>
<protein>
    <recommendedName>
        <fullName evidence="3">TRASH domain-containing protein</fullName>
    </recommendedName>
</protein>
<keyword evidence="2" id="KW-1185">Reference proteome</keyword>
<sequence>MLNLLLSLALATAPQAPPPATSTECPVLGEKVTEKNQTVTIKGHSYRICCAPCEDRLRSEPKRYLDDDGSIKRAWEPSGYGQKIEPFHHH</sequence>
<dbReference type="AlphaFoldDB" id="A0AA48GKZ8"/>
<organism evidence="1 2">
    <name type="scientific">Mesoterricola silvestris</name>
    <dbReference type="NCBI Taxonomy" id="2927979"/>
    <lineage>
        <taxon>Bacteria</taxon>
        <taxon>Pseudomonadati</taxon>
        <taxon>Acidobacteriota</taxon>
        <taxon>Holophagae</taxon>
        <taxon>Holophagales</taxon>
        <taxon>Holophagaceae</taxon>
        <taxon>Mesoterricola</taxon>
    </lineage>
</organism>
<dbReference type="EMBL" id="AP027080">
    <property type="protein sequence ID" value="BDU73149.1"/>
    <property type="molecule type" value="Genomic_DNA"/>
</dbReference>
<evidence type="ECO:0000313" key="1">
    <source>
        <dbReference type="EMBL" id="BDU73149.1"/>
    </source>
</evidence>
<reference evidence="2" key="1">
    <citation type="journal article" date="2023" name="Int. J. Syst. Evol. Microbiol.">
        <title>Mesoterricola silvestris gen. nov., sp. nov., Mesoterricola sediminis sp. nov., Geothrix oryzae sp. nov., Geothrix edaphica sp. nov., Geothrix rubra sp. nov., and Geothrix limicola sp. nov., six novel members of Acidobacteriota isolated from soils.</title>
        <authorList>
            <person name="Itoh H."/>
            <person name="Sugisawa Y."/>
            <person name="Mise K."/>
            <person name="Xu Z."/>
            <person name="Kuniyasu M."/>
            <person name="Ushijima N."/>
            <person name="Kawano K."/>
            <person name="Kobayashi E."/>
            <person name="Shiratori Y."/>
            <person name="Masuda Y."/>
            <person name="Senoo K."/>
        </authorList>
    </citation>
    <scope>NUCLEOTIDE SEQUENCE [LARGE SCALE GENOMIC DNA]</scope>
    <source>
        <strain evidence="2">W79</strain>
    </source>
</reference>
<proteinExistence type="predicted"/>
<dbReference type="Proteomes" id="UP001238179">
    <property type="component" value="Chromosome"/>
</dbReference>